<dbReference type="InterPro" id="IPR019712">
    <property type="entry name" value="YtpB-like"/>
</dbReference>
<dbReference type="RefSeq" id="WP_425486359.1">
    <property type="nucleotide sequence ID" value="NZ_BAAACU010000020.1"/>
</dbReference>
<dbReference type="EMBL" id="JACHON010000001">
    <property type="protein sequence ID" value="MBB6511253.1"/>
    <property type="molecule type" value="Genomic_DNA"/>
</dbReference>
<protein>
    <submittedName>
        <fullName evidence="1">Tetraprenyl-beta-curcumene synthase</fullName>
        <ecNumber evidence="1">4.2.3.130</ecNumber>
    </submittedName>
</protein>
<dbReference type="GO" id="GO:0016829">
    <property type="term" value="F:lyase activity"/>
    <property type="evidence" value="ECO:0007669"/>
    <property type="project" value="UniProtKB-KW"/>
</dbReference>
<keyword evidence="2" id="KW-1185">Reference proteome</keyword>
<organism evidence="1 2">
    <name type="scientific">Gracilibacillus halotolerans</name>
    <dbReference type="NCBI Taxonomy" id="74386"/>
    <lineage>
        <taxon>Bacteria</taxon>
        <taxon>Bacillati</taxon>
        <taxon>Bacillota</taxon>
        <taxon>Bacilli</taxon>
        <taxon>Bacillales</taxon>
        <taxon>Bacillaceae</taxon>
        <taxon>Gracilibacillus</taxon>
    </lineage>
</organism>
<dbReference type="Proteomes" id="UP000572212">
    <property type="component" value="Unassembled WGS sequence"/>
</dbReference>
<evidence type="ECO:0000313" key="2">
    <source>
        <dbReference type="Proteomes" id="UP000572212"/>
    </source>
</evidence>
<proteinExistence type="predicted"/>
<accession>A0A841RHX7</accession>
<sequence>MSKVTPKHAPILMKHVYHKLFPQVNEELQYWKNKADQIPNQELRNQALASIESKKFHCQGGSVYSLLAGSRWMEAIRFIVSYQTISDYLDNLCDRSTSLDPQDFRMLHTSMEDALSPSEPLKNYYAYREEQDDGGYLHELVRTCQTTLQQIPNLNEFQPYLLQLEMLYSDLQVHKHVKEEERIPRLEKWYQTHQEKWPMLTWYEFSACAGSTLGIFCLISYALDGKMSSNIAEKIFEGYFPFMQGLHIMLDYFIDQDEDREEGDLNFCNYYENDEELEKRLLYFIEETGSKVQDLPDSSFHEMVQQGLIGLYLADPKVKHMKQFKPTVKRLIKTCGRKSRFFHWNIRVYNRLAGRYREAN</sequence>
<reference evidence="1 2" key="1">
    <citation type="submission" date="2020-08" db="EMBL/GenBank/DDBJ databases">
        <title>Genomic Encyclopedia of Type Strains, Phase IV (KMG-IV): sequencing the most valuable type-strain genomes for metagenomic binning, comparative biology and taxonomic classification.</title>
        <authorList>
            <person name="Goeker M."/>
        </authorList>
    </citation>
    <scope>NUCLEOTIDE SEQUENCE [LARGE SCALE GENOMIC DNA]</scope>
    <source>
        <strain evidence="1 2">DSM 11805</strain>
    </source>
</reference>
<keyword evidence="1" id="KW-0456">Lyase</keyword>
<dbReference type="EC" id="4.2.3.130" evidence="1"/>
<evidence type="ECO:0000313" key="1">
    <source>
        <dbReference type="EMBL" id="MBB6511253.1"/>
    </source>
</evidence>
<dbReference type="Pfam" id="PF10776">
    <property type="entry name" value="DUF2600"/>
    <property type="match status" value="1"/>
</dbReference>
<comment type="caution">
    <text evidence="1">The sequence shown here is derived from an EMBL/GenBank/DDBJ whole genome shotgun (WGS) entry which is preliminary data.</text>
</comment>
<name>A0A841RHX7_9BACI</name>
<dbReference type="AlphaFoldDB" id="A0A841RHX7"/>
<gene>
    <name evidence="1" type="ORF">GGQ92_000020</name>
</gene>